<dbReference type="RefSeq" id="WP_118577735.1">
    <property type="nucleotide sequence ID" value="NZ_JAAIPV010000001.1"/>
</dbReference>
<organism evidence="5 6">
    <name type="scientific">Blautia faecis</name>
    <dbReference type="NCBI Taxonomy" id="871665"/>
    <lineage>
        <taxon>Bacteria</taxon>
        <taxon>Bacillati</taxon>
        <taxon>Bacillota</taxon>
        <taxon>Clostridia</taxon>
        <taxon>Lachnospirales</taxon>
        <taxon>Lachnospiraceae</taxon>
        <taxon>Blautia</taxon>
    </lineage>
</organism>
<reference evidence="5 6" key="1">
    <citation type="journal article" date="2020" name="Cell Host Microbe">
        <title>Functional and Genomic Variation between Human-Derived Isolates of Lachnospiraceae Reveals Inter- and Intra-Species Diversity.</title>
        <authorList>
            <person name="Sorbara M.T."/>
            <person name="Littmann E.R."/>
            <person name="Fontana E."/>
            <person name="Moody T.U."/>
            <person name="Kohout C.E."/>
            <person name="Gjonbalaj M."/>
            <person name="Eaton V."/>
            <person name="Seok R."/>
            <person name="Leiner I.M."/>
            <person name="Pamer E.G."/>
        </authorList>
    </citation>
    <scope>NUCLEOTIDE SEQUENCE [LARGE SCALE GENOMIC DNA]</scope>
    <source>
        <strain evidence="5 6">MSK.17.74</strain>
    </source>
</reference>
<keyword evidence="3 5" id="KW-0378">Hydrolase</keyword>
<evidence type="ECO:0000313" key="6">
    <source>
        <dbReference type="Proteomes" id="UP001644719"/>
    </source>
</evidence>
<keyword evidence="6" id="KW-1185">Reference proteome</keyword>
<dbReference type="SUPFAM" id="SSF56784">
    <property type="entry name" value="HAD-like"/>
    <property type="match status" value="1"/>
</dbReference>
<comment type="cofactor">
    <cofactor evidence="1">
        <name>Mg(2+)</name>
        <dbReference type="ChEBI" id="CHEBI:18420"/>
    </cofactor>
</comment>
<dbReference type="GO" id="GO:0016787">
    <property type="term" value="F:hydrolase activity"/>
    <property type="evidence" value="ECO:0007669"/>
    <property type="project" value="UniProtKB-KW"/>
</dbReference>
<dbReference type="InterPro" id="IPR023214">
    <property type="entry name" value="HAD_sf"/>
</dbReference>
<dbReference type="SFLD" id="SFLDG01129">
    <property type="entry name" value="C1.5:_HAD__Beta-PGM__Phosphata"/>
    <property type="match status" value="1"/>
</dbReference>
<name>A0ABX2H4C9_9FIRM</name>
<evidence type="ECO:0000256" key="3">
    <source>
        <dbReference type="ARBA" id="ARBA00022801"/>
    </source>
</evidence>
<dbReference type="GeneID" id="69513053"/>
<dbReference type="InterPro" id="IPR006439">
    <property type="entry name" value="HAD-SF_hydro_IA"/>
</dbReference>
<evidence type="ECO:0000256" key="2">
    <source>
        <dbReference type="ARBA" id="ARBA00022723"/>
    </source>
</evidence>
<dbReference type="Gene3D" id="3.40.50.1000">
    <property type="entry name" value="HAD superfamily/HAD-like"/>
    <property type="match status" value="1"/>
</dbReference>
<evidence type="ECO:0000256" key="4">
    <source>
        <dbReference type="ARBA" id="ARBA00022842"/>
    </source>
</evidence>
<dbReference type="NCBIfam" id="TIGR01549">
    <property type="entry name" value="HAD-SF-IA-v1"/>
    <property type="match status" value="1"/>
</dbReference>
<dbReference type="InterPro" id="IPR051400">
    <property type="entry name" value="HAD-like_hydrolase"/>
</dbReference>
<proteinExistence type="predicted"/>
<dbReference type="Proteomes" id="UP001644719">
    <property type="component" value="Unassembled WGS sequence"/>
</dbReference>
<evidence type="ECO:0000313" key="5">
    <source>
        <dbReference type="EMBL" id="NSG84113.1"/>
    </source>
</evidence>
<dbReference type="Pfam" id="PF00702">
    <property type="entry name" value="Hydrolase"/>
    <property type="match status" value="1"/>
</dbReference>
<gene>
    <name evidence="5" type="ORF">G5B17_01385</name>
</gene>
<dbReference type="PANTHER" id="PTHR46470:SF2">
    <property type="entry name" value="GLYCERALDEHYDE 3-PHOSPHATE PHOSPHATASE"/>
    <property type="match status" value="1"/>
</dbReference>
<dbReference type="SFLD" id="SFLDS00003">
    <property type="entry name" value="Haloacid_Dehalogenase"/>
    <property type="match status" value="1"/>
</dbReference>
<protein>
    <submittedName>
        <fullName evidence="5">HAD family hydrolase</fullName>
    </submittedName>
</protein>
<evidence type="ECO:0000256" key="1">
    <source>
        <dbReference type="ARBA" id="ARBA00001946"/>
    </source>
</evidence>
<dbReference type="EMBL" id="JAAITS010000003">
    <property type="protein sequence ID" value="NSG84113.1"/>
    <property type="molecule type" value="Genomic_DNA"/>
</dbReference>
<accession>A0ABX2H4C9</accession>
<keyword evidence="4" id="KW-0460">Magnesium</keyword>
<dbReference type="NCBIfam" id="TIGR01509">
    <property type="entry name" value="HAD-SF-IA-v3"/>
    <property type="match status" value="1"/>
</dbReference>
<dbReference type="PANTHER" id="PTHR46470">
    <property type="entry name" value="N-ACYLNEURAMINATE-9-PHOSPHATASE"/>
    <property type="match status" value="1"/>
</dbReference>
<sequence>MNNERFLVFDIDDTLYSQMEPLLTACEFSLGRKLPDPELFYRIFGKRSAEMFLFSESGQVSIHESRIYRIENTMKDLGIPFTREQAELFQKRYKENQSHLHVSGVMTQLLDECEAAGVKMGVITNGPFSHQVQKFHTLGLDKWFTEDQLIVSAGVGVVKPDVKIFRMAEEKWGMKPENTFMIGDSLENDIAGAKNAGWKTIWMNHHRYTVPEGMEKPDYIAYTEEELRKLIVQICFTTKKDG</sequence>
<dbReference type="InterPro" id="IPR036412">
    <property type="entry name" value="HAD-like_sf"/>
</dbReference>
<dbReference type="PRINTS" id="PR00413">
    <property type="entry name" value="HADHALOGNASE"/>
</dbReference>
<dbReference type="Gene3D" id="1.10.150.520">
    <property type="match status" value="1"/>
</dbReference>
<keyword evidence="2" id="KW-0479">Metal-binding</keyword>
<comment type="caution">
    <text evidence="5">The sequence shown here is derived from an EMBL/GenBank/DDBJ whole genome shotgun (WGS) entry which is preliminary data.</text>
</comment>